<evidence type="ECO:0000256" key="2">
    <source>
        <dbReference type="ARBA" id="ARBA00012000"/>
    </source>
</evidence>
<dbReference type="InterPro" id="IPR023170">
    <property type="entry name" value="HhH_base_excis_C"/>
</dbReference>
<evidence type="ECO:0000313" key="8">
    <source>
        <dbReference type="EMBL" id="MBO1753345.1"/>
    </source>
</evidence>
<feature type="compositionally biased region" description="Low complexity" evidence="5">
    <location>
        <begin position="261"/>
        <end position="278"/>
    </location>
</feature>
<dbReference type="InterPro" id="IPR051912">
    <property type="entry name" value="Alkylbase_DNA_Glycosylase/TA"/>
</dbReference>
<comment type="caution">
    <text evidence="8">The sequence shown here is derived from an EMBL/GenBank/DDBJ whole genome shotgun (WGS) entry which is preliminary data.</text>
</comment>
<sequence length="363" mass="37453">MRCSTRRSCHPSGGSRDDGQVSPSTVPTRAPVSRGVDLPVQQPFDAPGVFGFLAARAVAGVEHADLTGDRLRYARTLVLPHGPGTIDLVASPAAGSWQVHVDLELTSAADLDPAVARVRHLLDLDADPVTVDTALAADPVLAPLVERTRGIRVPGAVDAHEILVRAMVGQQISVAAATTHLARLTTEAGSRHASQIPGLDRLFPTAAQIVRAVPAPVPGEPLDPDRPLRLPGQGVRSLVATCGALADGSLDLAAGGGPARAGGSETAAASDPAASPDPGALRARLVERRGIGPWTASYVAMRVLGDPDAWLLGDVALLAGAQAVGAIPRDLPRGPGHRALADRAATWAPWRSYAAMHLWQAAA</sequence>
<dbReference type="SMART" id="SM01009">
    <property type="entry name" value="AlkA_N"/>
    <property type="match status" value="1"/>
</dbReference>
<reference evidence="8" key="1">
    <citation type="submission" date="2021-03" db="EMBL/GenBank/DDBJ databases">
        <title>Actinotalea soli sp. nov., isolated from soil.</title>
        <authorList>
            <person name="Ping W."/>
            <person name="Zhang J."/>
        </authorList>
    </citation>
    <scope>NUCLEOTIDE SEQUENCE</scope>
    <source>
        <strain evidence="8">BY-33</strain>
    </source>
</reference>
<evidence type="ECO:0000259" key="7">
    <source>
        <dbReference type="SMART" id="SM01009"/>
    </source>
</evidence>
<dbReference type="PANTHER" id="PTHR43003">
    <property type="entry name" value="DNA-3-METHYLADENINE GLYCOSYLASE"/>
    <property type="match status" value="1"/>
</dbReference>
<evidence type="ECO:0000259" key="6">
    <source>
        <dbReference type="SMART" id="SM00478"/>
    </source>
</evidence>
<dbReference type="GO" id="GO:0006307">
    <property type="term" value="P:DNA alkylation repair"/>
    <property type="evidence" value="ECO:0007669"/>
    <property type="project" value="TreeGrafter"/>
</dbReference>
<dbReference type="GO" id="GO:0005737">
    <property type="term" value="C:cytoplasm"/>
    <property type="evidence" value="ECO:0007669"/>
    <property type="project" value="TreeGrafter"/>
</dbReference>
<dbReference type="InterPro" id="IPR010316">
    <property type="entry name" value="AlkA_N"/>
</dbReference>
<keyword evidence="9" id="KW-1185">Reference proteome</keyword>
<dbReference type="SMART" id="SM00478">
    <property type="entry name" value="ENDO3c"/>
    <property type="match status" value="1"/>
</dbReference>
<evidence type="ECO:0000256" key="5">
    <source>
        <dbReference type="SAM" id="MobiDB-lite"/>
    </source>
</evidence>
<dbReference type="Gene3D" id="1.10.1670.10">
    <property type="entry name" value="Helix-hairpin-Helix base-excision DNA repair enzymes (C-terminal)"/>
    <property type="match status" value="1"/>
</dbReference>
<keyword evidence="4" id="KW-0234">DNA repair</keyword>
<organism evidence="8 9">
    <name type="scientific">Actinotalea soli</name>
    <dbReference type="NCBI Taxonomy" id="2819234"/>
    <lineage>
        <taxon>Bacteria</taxon>
        <taxon>Bacillati</taxon>
        <taxon>Actinomycetota</taxon>
        <taxon>Actinomycetes</taxon>
        <taxon>Micrococcales</taxon>
        <taxon>Cellulomonadaceae</taxon>
        <taxon>Actinotalea</taxon>
    </lineage>
</organism>
<dbReference type="PANTHER" id="PTHR43003:SF13">
    <property type="entry name" value="DNA-3-METHYLADENINE GLYCOSYLASE 2"/>
    <property type="match status" value="1"/>
</dbReference>
<dbReference type="Gene3D" id="1.10.340.30">
    <property type="entry name" value="Hypothetical protein, domain 2"/>
    <property type="match status" value="1"/>
</dbReference>
<dbReference type="EC" id="3.2.2.21" evidence="2"/>
<evidence type="ECO:0000256" key="4">
    <source>
        <dbReference type="ARBA" id="ARBA00023204"/>
    </source>
</evidence>
<dbReference type="AlphaFoldDB" id="A0A939LV93"/>
<keyword evidence="3" id="KW-0227">DNA damage</keyword>
<dbReference type="GO" id="GO:0032993">
    <property type="term" value="C:protein-DNA complex"/>
    <property type="evidence" value="ECO:0007669"/>
    <property type="project" value="TreeGrafter"/>
</dbReference>
<dbReference type="SUPFAM" id="SSF55945">
    <property type="entry name" value="TATA-box binding protein-like"/>
    <property type="match status" value="1"/>
</dbReference>
<dbReference type="InterPro" id="IPR003265">
    <property type="entry name" value="HhH-GPD_domain"/>
</dbReference>
<proteinExistence type="predicted"/>
<comment type="catalytic activity">
    <reaction evidence="1">
        <text>Hydrolysis of alkylated DNA, releasing 3-methyladenine, 3-methylguanine, 7-methylguanine and 7-methyladenine.</text>
        <dbReference type="EC" id="3.2.2.21"/>
    </reaction>
</comment>
<dbReference type="Gene3D" id="3.30.310.20">
    <property type="entry name" value="DNA-3-methyladenine glycosylase AlkA, N-terminal domain"/>
    <property type="match status" value="1"/>
</dbReference>
<dbReference type="GO" id="GO:0043916">
    <property type="term" value="F:DNA-7-methylguanine glycosylase activity"/>
    <property type="evidence" value="ECO:0007669"/>
    <property type="project" value="TreeGrafter"/>
</dbReference>
<feature type="domain" description="HhH-GPD" evidence="6">
    <location>
        <begin position="168"/>
        <end position="363"/>
    </location>
</feature>
<dbReference type="GO" id="GO:0006285">
    <property type="term" value="P:base-excision repair, AP site formation"/>
    <property type="evidence" value="ECO:0007669"/>
    <property type="project" value="TreeGrafter"/>
</dbReference>
<evidence type="ECO:0000256" key="1">
    <source>
        <dbReference type="ARBA" id="ARBA00000086"/>
    </source>
</evidence>
<dbReference type="GO" id="GO:0032131">
    <property type="term" value="F:alkylated DNA binding"/>
    <property type="evidence" value="ECO:0007669"/>
    <property type="project" value="TreeGrafter"/>
</dbReference>
<dbReference type="Proteomes" id="UP000664209">
    <property type="component" value="Unassembled WGS sequence"/>
</dbReference>
<feature type="region of interest" description="Disordered" evidence="5">
    <location>
        <begin position="256"/>
        <end position="278"/>
    </location>
</feature>
<dbReference type="GO" id="GO:0008725">
    <property type="term" value="F:DNA-3-methyladenine glycosylase activity"/>
    <property type="evidence" value="ECO:0007669"/>
    <property type="project" value="TreeGrafter"/>
</dbReference>
<protein>
    <recommendedName>
        <fullName evidence="2">DNA-3-methyladenine glycosylase II</fullName>
        <ecNumber evidence="2">3.2.2.21</ecNumber>
    </recommendedName>
</protein>
<accession>A0A939LV93</accession>
<gene>
    <name evidence="8" type="ORF">J4G33_16165</name>
</gene>
<evidence type="ECO:0000256" key="3">
    <source>
        <dbReference type="ARBA" id="ARBA00022763"/>
    </source>
</evidence>
<feature type="region of interest" description="Disordered" evidence="5">
    <location>
        <begin position="1"/>
        <end position="36"/>
    </location>
</feature>
<dbReference type="SUPFAM" id="SSF48150">
    <property type="entry name" value="DNA-glycosylase"/>
    <property type="match status" value="1"/>
</dbReference>
<dbReference type="EMBL" id="JAGEMK010000012">
    <property type="protein sequence ID" value="MBO1753345.1"/>
    <property type="molecule type" value="Genomic_DNA"/>
</dbReference>
<evidence type="ECO:0000313" key="9">
    <source>
        <dbReference type="Proteomes" id="UP000664209"/>
    </source>
</evidence>
<dbReference type="Pfam" id="PF06029">
    <property type="entry name" value="AlkA_N"/>
    <property type="match status" value="1"/>
</dbReference>
<dbReference type="InterPro" id="IPR037046">
    <property type="entry name" value="AlkA_N_sf"/>
</dbReference>
<name>A0A939LV93_9CELL</name>
<dbReference type="InterPro" id="IPR011257">
    <property type="entry name" value="DNA_glycosylase"/>
</dbReference>
<feature type="domain" description="DNA-3-methyladenine glycosylase AlkA N-terminal" evidence="7">
    <location>
        <begin position="35"/>
        <end position="158"/>
    </location>
</feature>